<keyword evidence="3" id="KW-1185">Reference proteome</keyword>
<dbReference type="Proteomes" id="UP000824540">
    <property type="component" value="Unassembled WGS sequence"/>
</dbReference>
<name>A0A8T2NKJ6_9TELE</name>
<proteinExistence type="predicted"/>
<accession>A0A8T2NKJ6</accession>
<organism evidence="2 3">
    <name type="scientific">Albula glossodonta</name>
    <name type="common">roundjaw bonefish</name>
    <dbReference type="NCBI Taxonomy" id="121402"/>
    <lineage>
        <taxon>Eukaryota</taxon>
        <taxon>Metazoa</taxon>
        <taxon>Chordata</taxon>
        <taxon>Craniata</taxon>
        <taxon>Vertebrata</taxon>
        <taxon>Euteleostomi</taxon>
        <taxon>Actinopterygii</taxon>
        <taxon>Neopterygii</taxon>
        <taxon>Teleostei</taxon>
        <taxon>Albuliformes</taxon>
        <taxon>Albulidae</taxon>
        <taxon>Albula</taxon>
    </lineage>
</organism>
<sequence length="102" mass="10867">MGLGAGWGAGQAFSDLPLMFLHTVGSGPSRSLRRGKCGEREPLPPLTPLSPPTSQTPPPQQGSTHSHKKSKKKKKKHSRAVRSDALISRRLTAAQMSGRTSA</sequence>
<comment type="caution">
    <text evidence="2">The sequence shown here is derived from an EMBL/GenBank/DDBJ whole genome shotgun (WGS) entry which is preliminary data.</text>
</comment>
<dbReference type="EMBL" id="JAFBMS010000053">
    <property type="protein sequence ID" value="KAG9339531.1"/>
    <property type="molecule type" value="Genomic_DNA"/>
</dbReference>
<evidence type="ECO:0000313" key="2">
    <source>
        <dbReference type="EMBL" id="KAG9339531.1"/>
    </source>
</evidence>
<reference evidence="2" key="1">
    <citation type="thesis" date="2021" institute="BYU ScholarsArchive" country="Provo, UT, USA">
        <title>Applications of and Algorithms for Genome Assembly and Genomic Analyses with an Emphasis on Marine Teleosts.</title>
        <authorList>
            <person name="Pickett B.D."/>
        </authorList>
    </citation>
    <scope>NUCLEOTIDE SEQUENCE</scope>
    <source>
        <strain evidence="2">HI-2016</strain>
    </source>
</reference>
<feature type="region of interest" description="Disordered" evidence="1">
    <location>
        <begin position="21"/>
        <end position="102"/>
    </location>
</feature>
<protein>
    <submittedName>
        <fullName evidence="2">Uncharacterized protein</fullName>
    </submittedName>
</protein>
<dbReference type="AlphaFoldDB" id="A0A8T2NKJ6"/>
<evidence type="ECO:0000256" key="1">
    <source>
        <dbReference type="SAM" id="MobiDB-lite"/>
    </source>
</evidence>
<gene>
    <name evidence="2" type="ORF">JZ751_023673</name>
</gene>
<evidence type="ECO:0000313" key="3">
    <source>
        <dbReference type="Proteomes" id="UP000824540"/>
    </source>
</evidence>
<feature type="compositionally biased region" description="Basic residues" evidence="1">
    <location>
        <begin position="65"/>
        <end position="80"/>
    </location>
</feature>
<feature type="compositionally biased region" description="Pro residues" evidence="1">
    <location>
        <begin position="43"/>
        <end position="60"/>
    </location>
</feature>